<gene>
    <name evidence="2" type="ORF">DNTS_001251</name>
</gene>
<dbReference type="GO" id="GO:0016620">
    <property type="term" value="F:oxidoreductase activity, acting on the aldehyde or oxo group of donors, NAD or NADP as acceptor"/>
    <property type="evidence" value="ECO:0007669"/>
    <property type="project" value="InterPro"/>
</dbReference>
<dbReference type="InterPro" id="IPR016163">
    <property type="entry name" value="Ald_DH_C"/>
</dbReference>
<comment type="caution">
    <text evidence="2">The sequence shown here is derived from an EMBL/GenBank/DDBJ whole genome shotgun (WGS) entry which is preliminary data.</text>
</comment>
<evidence type="ECO:0000313" key="2">
    <source>
        <dbReference type="EMBL" id="TRY98992.1"/>
    </source>
</evidence>
<dbReference type="Gene3D" id="3.40.605.10">
    <property type="entry name" value="Aldehyde Dehydrogenase, Chain A, domain 1"/>
    <property type="match status" value="3"/>
</dbReference>
<dbReference type="InterPro" id="IPR015590">
    <property type="entry name" value="Aldehyde_DH_dom"/>
</dbReference>
<dbReference type="STRING" id="623744.A0A553R9Y2"/>
<dbReference type="Pfam" id="PF00171">
    <property type="entry name" value="Aldedh"/>
    <property type="match status" value="3"/>
</dbReference>
<feature type="domain" description="Aldehyde dehydrogenase" evidence="1">
    <location>
        <begin position="504"/>
        <end position="725"/>
    </location>
</feature>
<accession>A0A553R9Y2</accession>
<evidence type="ECO:0000259" key="1">
    <source>
        <dbReference type="Pfam" id="PF00171"/>
    </source>
</evidence>
<dbReference type="OrthoDB" id="310895at2759"/>
<sequence length="763" mass="82244">MAGTSSKTVHDIFQTMEYGTSSSSNATAQKHSRALGFFVDGKYSRPADRQSQDFTDSNAAVICSTVCAKEEDIEPTISSSAAAFKTWSRLSCHQRAKVFLKLVSVLQRHGQCVSELCELSLSSTSPLLLIRLAQYYASWAQLRDTLMPEWSPQVLASDDCSLYFLLLKVLPSLAMGNAVTVVSGRASSLPVLLFAQLCLEAGMPAGVLNVLTGSDAALAPRVASLVNHLTFSGCRDSGEAVAKAVAGWRVPVSLSLSFSSVCPFIIFESADLDSAVDGVMELAFKKKRDFKWVLCVQESVLDSVVARLKLRMSGMKSVHLANESDRNDIDAAVQDAQQQGATLIQACPPTSDKGLYPPTVLCGLAPCCQAVILPPPGPVLPLMSFRSAAEGVTLGHHSPHGQAASIWTEDLILALESAKSLCVGSVWVNCHSVMDPALPLCGRRESGNCTDGGREGLYQFLRPSLSPSVPRTSPSSVNHTDFGSTPSKFLISEEFDFSRTVLSPEGSVLAHCPDGGRKDVRNAVEAAIKIQPGWMKKSPANRSQSLYSLAASLEKRRQDLSLSIQTQTGISLEDAEKEVELSISRLYFWAALCDKDLGGTPFPPQSGSAISIPEALGVLGVILPDSQPLLSLVSLLGPSVAMGNAVVMVPSEKYPLPALEFIQVLQASDVPAGLVNIITGGRDQLTQAFANHSVIQGIWYWGSKEGCQFLQSSCVNPLKRLWLHCEEEQELEASRNWTSSNTALQEELWRKAVVWKSIWIPTA</sequence>
<dbReference type="PANTHER" id="PTHR11699">
    <property type="entry name" value="ALDEHYDE DEHYDROGENASE-RELATED"/>
    <property type="match status" value="1"/>
</dbReference>
<dbReference type="EMBL" id="SRMA01025122">
    <property type="protein sequence ID" value="TRY98992.1"/>
    <property type="molecule type" value="Genomic_DNA"/>
</dbReference>
<dbReference type="InterPro" id="IPR016161">
    <property type="entry name" value="Ald_DH/histidinol_DH"/>
</dbReference>
<dbReference type="Proteomes" id="UP000316079">
    <property type="component" value="Unassembled WGS sequence"/>
</dbReference>
<dbReference type="AlphaFoldDB" id="A0A553R9Y2"/>
<dbReference type="InterPro" id="IPR016162">
    <property type="entry name" value="Ald_DH_N"/>
</dbReference>
<feature type="domain" description="Aldehyde dehydrogenase" evidence="1">
    <location>
        <begin position="54"/>
        <end position="118"/>
    </location>
</feature>
<feature type="domain" description="Aldehyde dehydrogenase" evidence="1">
    <location>
        <begin position="162"/>
        <end position="462"/>
    </location>
</feature>
<reference evidence="2 3" key="1">
    <citation type="journal article" date="2019" name="Sci. Data">
        <title>Hybrid genome assembly and annotation of Danionella translucida.</title>
        <authorList>
            <person name="Kadobianskyi M."/>
            <person name="Schulze L."/>
            <person name="Schuelke M."/>
            <person name="Judkewitz B."/>
        </authorList>
    </citation>
    <scope>NUCLEOTIDE SEQUENCE [LARGE SCALE GENOMIC DNA]</scope>
    <source>
        <strain evidence="2 3">Bolton</strain>
    </source>
</reference>
<keyword evidence="3" id="KW-1185">Reference proteome</keyword>
<name>A0A553R9Y2_9TELE</name>
<dbReference type="Gene3D" id="3.40.309.10">
    <property type="entry name" value="Aldehyde Dehydrogenase, Chain A, domain 2"/>
    <property type="match status" value="1"/>
</dbReference>
<protein>
    <recommendedName>
        <fullName evidence="1">Aldehyde dehydrogenase domain-containing protein</fullName>
    </recommendedName>
</protein>
<dbReference type="SUPFAM" id="SSF53720">
    <property type="entry name" value="ALDH-like"/>
    <property type="match status" value="2"/>
</dbReference>
<proteinExistence type="predicted"/>
<evidence type="ECO:0000313" key="3">
    <source>
        <dbReference type="Proteomes" id="UP000316079"/>
    </source>
</evidence>
<organism evidence="2 3">
    <name type="scientific">Danionella cerebrum</name>
    <dbReference type="NCBI Taxonomy" id="2873325"/>
    <lineage>
        <taxon>Eukaryota</taxon>
        <taxon>Metazoa</taxon>
        <taxon>Chordata</taxon>
        <taxon>Craniata</taxon>
        <taxon>Vertebrata</taxon>
        <taxon>Euteleostomi</taxon>
        <taxon>Actinopterygii</taxon>
        <taxon>Neopterygii</taxon>
        <taxon>Teleostei</taxon>
        <taxon>Ostariophysi</taxon>
        <taxon>Cypriniformes</taxon>
        <taxon>Danionidae</taxon>
        <taxon>Danioninae</taxon>
        <taxon>Danionella</taxon>
    </lineage>
</organism>